<dbReference type="CDD" id="cd00609">
    <property type="entry name" value="AAT_like"/>
    <property type="match status" value="1"/>
</dbReference>
<evidence type="ECO:0000256" key="2">
    <source>
        <dbReference type="ARBA" id="ARBA00005011"/>
    </source>
</evidence>
<reference evidence="14 15" key="1">
    <citation type="submission" date="2018-06" db="EMBL/GenBank/DDBJ databases">
        <authorList>
            <consortium name="Pathogen Informatics"/>
            <person name="Doyle S."/>
        </authorList>
    </citation>
    <scope>NUCLEOTIDE SEQUENCE [LARGE SCALE GENOMIC DNA]</scope>
    <source>
        <strain evidence="14 15">NCTC11343</strain>
    </source>
</reference>
<dbReference type="GO" id="GO:0000105">
    <property type="term" value="P:L-histidine biosynthetic process"/>
    <property type="evidence" value="ECO:0007669"/>
    <property type="project" value="UniProtKB-UniRule"/>
</dbReference>
<comment type="subunit">
    <text evidence="5 12">Homodimer.</text>
</comment>
<feature type="domain" description="Aminotransferase class I/classII large" evidence="13">
    <location>
        <begin position="48"/>
        <end position="347"/>
    </location>
</feature>
<keyword evidence="9 12" id="KW-0663">Pyridoxal phosphate</keyword>
<dbReference type="PANTHER" id="PTHR42885:SF2">
    <property type="entry name" value="HISTIDINOL-PHOSPHATE AMINOTRANSFERASE"/>
    <property type="match status" value="1"/>
</dbReference>
<evidence type="ECO:0000256" key="5">
    <source>
        <dbReference type="ARBA" id="ARBA00011738"/>
    </source>
</evidence>
<accession>A0A2X2IVS7</accession>
<evidence type="ECO:0000256" key="7">
    <source>
        <dbReference type="ARBA" id="ARBA00022605"/>
    </source>
</evidence>
<keyword evidence="10 12" id="KW-0368">Histidine biosynthesis</keyword>
<sequence>MDNPFNLNNLLRENIKKLVPYSSARDEFKGEASILIDANENPFGSPLNHDYNRYPDPLQHQVKAKLSKIKGVPSENIFLGNGSDEAIDILYRAFCTPGVDNVILVPPTYGMYEVSANINDVAFKKVNLTADYQLDLDGIANAIDAHTKLIFICSPNNPTGNSIRRQDIEAILNNFQGLVVVDEAYINFSAVKSFTQELAEYPNLVVLQTLSKAWGLAALRLGMAFASKEIIAVYNKIKPPYNINQATQDIVLEALDQVDQVNDWIKETVAEREQLVRGLLELDYVQHITPSDANFILVKMEQPREVYDYLVQYGIIVRDRSKVELCEGCLRITVGTPAENKTLLEKLNQINK</sequence>
<evidence type="ECO:0000256" key="3">
    <source>
        <dbReference type="ARBA" id="ARBA00005189"/>
    </source>
</evidence>
<comment type="pathway">
    <text evidence="2 12">Amino-acid biosynthesis; L-histidine biosynthesis; L-histidine from 5-phospho-alpha-D-ribose 1-diphosphate: step 7/9.</text>
</comment>
<dbReference type="HAMAP" id="MF_01023">
    <property type="entry name" value="HisC_aminotrans_2"/>
    <property type="match status" value="1"/>
</dbReference>
<comment type="catalytic activity">
    <reaction evidence="11 12">
        <text>L-histidinol phosphate + 2-oxoglutarate = 3-(imidazol-4-yl)-2-oxopropyl phosphate + L-glutamate</text>
        <dbReference type="Rhea" id="RHEA:23744"/>
        <dbReference type="ChEBI" id="CHEBI:16810"/>
        <dbReference type="ChEBI" id="CHEBI:29985"/>
        <dbReference type="ChEBI" id="CHEBI:57766"/>
        <dbReference type="ChEBI" id="CHEBI:57980"/>
        <dbReference type="EC" id="2.6.1.9"/>
    </reaction>
</comment>
<evidence type="ECO:0000256" key="6">
    <source>
        <dbReference type="ARBA" id="ARBA00022576"/>
    </source>
</evidence>
<evidence type="ECO:0000256" key="4">
    <source>
        <dbReference type="ARBA" id="ARBA00007970"/>
    </source>
</evidence>
<dbReference type="Pfam" id="PF00155">
    <property type="entry name" value="Aminotran_1_2"/>
    <property type="match status" value="1"/>
</dbReference>
<dbReference type="Gene3D" id="3.40.640.10">
    <property type="entry name" value="Type I PLP-dependent aspartate aminotransferase-like (Major domain)"/>
    <property type="match status" value="1"/>
</dbReference>
<dbReference type="GO" id="GO:0004400">
    <property type="term" value="F:histidinol-phosphate transaminase activity"/>
    <property type="evidence" value="ECO:0007669"/>
    <property type="project" value="UniProtKB-UniRule"/>
</dbReference>
<dbReference type="AlphaFoldDB" id="A0A2X2IVS7"/>
<dbReference type="InterPro" id="IPR015421">
    <property type="entry name" value="PyrdxlP-dep_Trfase_major"/>
</dbReference>
<evidence type="ECO:0000256" key="9">
    <source>
        <dbReference type="ARBA" id="ARBA00022898"/>
    </source>
</evidence>
<evidence type="ECO:0000256" key="1">
    <source>
        <dbReference type="ARBA" id="ARBA00001933"/>
    </source>
</evidence>
<evidence type="ECO:0000313" key="15">
    <source>
        <dbReference type="Proteomes" id="UP000251241"/>
    </source>
</evidence>
<gene>
    <name evidence="12 14" type="primary">hisC</name>
    <name evidence="14" type="ORF">NCTC11343_00802</name>
</gene>
<dbReference type="InterPro" id="IPR005861">
    <property type="entry name" value="HisP_aminotrans"/>
</dbReference>
<dbReference type="InterPro" id="IPR001917">
    <property type="entry name" value="Aminotrans_II_pyridoxalP_BS"/>
</dbReference>
<dbReference type="InterPro" id="IPR015422">
    <property type="entry name" value="PyrdxlP-dep_Trfase_small"/>
</dbReference>
<organism evidence="14 15">
    <name type="scientific">Sphingobacterium multivorum</name>
    <dbReference type="NCBI Taxonomy" id="28454"/>
    <lineage>
        <taxon>Bacteria</taxon>
        <taxon>Pseudomonadati</taxon>
        <taxon>Bacteroidota</taxon>
        <taxon>Sphingobacteriia</taxon>
        <taxon>Sphingobacteriales</taxon>
        <taxon>Sphingobacteriaceae</taxon>
        <taxon>Sphingobacterium</taxon>
    </lineage>
</organism>
<feature type="modified residue" description="N6-(pyridoxal phosphate)lysine" evidence="12">
    <location>
        <position position="212"/>
    </location>
</feature>
<evidence type="ECO:0000259" key="13">
    <source>
        <dbReference type="Pfam" id="PF00155"/>
    </source>
</evidence>
<comment type="similarity">
    <text evidence="4 12">Belongs to the class-II pyridoxal-phosphate-dependent aminotransferase family. Histidinol-phosphate aminotransferase subfamily.</text>
</comment>
<name>A0A2X2IVS7_SPHMU</name>
<dbReference type="GO" id="GO:0030170">
    <property type="term" value="F:pyridoxal phosphate binding"/>
    <property type="evidence" value="ECO:0007669"/>
    <property type="project" value="InterPro"/>
</dbReference>
<dbReference type="InterPro" id="IPR015424">
    <property type="entry name" value="PyrdxlP-dep_Trfase"/>
</dbReference>
<evidence type="ECO:0000256" key="10">
    <source>
        <dbReference type="ARBA" id="ARBA00023102"/>
    </source>
</evidence>
<comment type="pathway">
    <text evidence="3">Lipid metabolism.</text>
</comment>
<evidence type="ECO:0000313" key="14">
    <source>
        <dbReference type="EMBL" id="SPZ84271.1"/>
    </source>
</evidence>
<keyword evidence="8 12" id="KW-0808">Transferase</keyword>
<dbReference type="EMBL" id="UAUU01000002">
    <property type="protein sequence ID" value="SPZ84271.1"/>
    <property type="molecule type" value="Genomic_DNA"/>
</dbReference>
<protein>
    <recommendedName>
        <fullName evidence="12">Histidinol-phosphate aminotransferase</fullName>
        <ecNumber evidence="12">2.6.1.9</ecNumber>
    </recommendedName>
    <alternativeName>
        <fullName evidence="12">Imidazole acetol-phosphate transaminase</fullName>
    </alternativeName>
</protein>
<dbReference type="GeneID" id="97178774"/>
<dbReference type="SUPFAM" id="SSF53383">
    <property type="entry name" value="PLP-dependent transferases"/>
    <property type="match status" value="1"/>
</dbReference>
<dbReference type="NCBIfam" id="TIGR01141">
    <property type="entry name" value="hisC"/>
    <property type="match status" value="1"/>
</dbReference>
<keyword evidence="7 12" id="KW-0028">Amino-acid biosynthesis</keyword>
<evidence type="ECO:0000256" key="11">
    <source>
        <dbReference type="ARBA" id="ARBA00047481"/>
    </source>
</evidence>
<dbReference type="InterPro" id="IPR004839">
    <property type="entry name" value="Aminotransferase_I/II_large"/>
</dbReference>
<dbReference type="Gene3D" id="3.90.1150.10">
    <property type="entry name" value="Aspartate Aminotransferase, domain 1"/>
    <property type="match status" value="1"/>
</dbReference>
<dbReference type="UniPathway" id="UPA00031">
    <property type="reaction ID" value="UER00012"/>
</dbReference>
<keyword evidence="6 12" id="KW-0032">Aminotransferase</keyword>
<comment type="cofactor">
    <cofactor evidence="1 12">
        <name>pyridoxal 5'-phosphate</name>
        <dbReference type="ChEBI" id="CHEBI:597326"/>
    </cofactor>
</comment>
<dbReference type="PROSITE" id="PS00599">
    <property type="entry name" value="AA_TRANSFER_CLASS_2"/>
    <property type="match status" value="1"/>
</dbReference>
<proteinExistence type="inferred from homology"/>
<evidence type="ECO:0000256" key="12">
    <source>
        <dbReference type="HAMAP-Rule" id="MF_01023"/>
    </source>
</evidence>
<evidence type="ECO:0000256" key="8">
    <source>
        <dbReference type="ARBA" id="ARBA00022679"/>
    </source>
</evidence>
<dbReference type="RefSeq" id="WP_070563350.1">
    <property type="nucleotide sequence ID" value="NZ_CP069793.1"/>
</dbReference>
<dbReference type="PANTHER" id="PTHR42885">
    <property type="entry name" value="HISTIDINOL-PHOSPHATE AMINOTRANSFERASE-RELATED"/>
    <property type="match status" value="1"/>
</dbReference>
<dbReference type="Proteomes" id="UP000251241">
    <property type="component" value="Unassembled WGS sequence"/>
</dbReference>
<dbReference type="EC" id="2.6.1.9" evidence="12"/>